<dbReference type="Proteomes" id="UP001149090">
    <property type="component" value="Unassembled WGS sequence"/>
</dbReference>
<accession>A0A9Q0RB42</accession>
<feature type="signal peptide" evidence="2">
    <location>
        <begin position="1"/>
        <end position="20"/>
    </location>
</feature>
<evidence type="ECO:0000313" key="4">
    <source>
        <dbReference type="Proteomes" id="UP001149090"/>
    </source>
</evidence>
<dbReference type="AlphaFoldDB" id="A0A9Q0RB42"/>
<evidence type="ECO:0000313" key="3">
    <source>
        <dbReference type="EMBL" id="KAJ5073752.1"/>
    </source>
</evidence>
<evidence type="ECO:0000256" key="2">
    <source>
        <dbReference type="SAM" id="SignalP"/>
    </source>
</evidence>
<dbReference type="InterPro" id="IPR013320">
    <property type="entry name" value="ConA-like_dom_sf"/>
</dbReference>
<keyword evidence="1" id="KW-0472">Membrane</keyword>
<evidence type="ECO:0000256" key="1">
    <source>
        <dbReference type="SAM" id="Phobius"/>
    </source>
</evidence>
<sequence length="398" mass="47197">MKNKILLFLVHILLFSNIFSLSNNEPLFTKNDLWNQNENVYFRQNHLHFIPNKQSLISWTYYKQQNQQEDWEIELSLIPKEKVFEFGIYYSSDFSSSFFPDKPEFNGIGAFFQFDKNDKNLRFKFINNLDQENDLNPKQKISLIDSKILNHFKLKINYNQKNLQFQIDEQLDGTWKTIETILDINLPIGSYFVFSSDSEIFVEFGNLNEKIKEEEQKDIINNSQRKILQSENLDPISLLKRIEFLKEQRDNLTDLYKYFLQIHKVSSGPAILGFFNKKITEIKTNIQESEIIVNRIADTLERVKEMVRNLIEEKKGNFEKKIQILTSSINDLDSVTKSSESRKQSLSTFVQSQRNKMNQVIENKTSISFWVLLIIFQSIGAFAYILWKEKENQRRKVL</sequence>
<keyword evidence="4" id="KW-1185">Reference proteome</keyword>
<reference evidence="3" key="1">
    <citation type="submission" date="2022-10" db="EMBL/GenBank/DDBJ databases">
        <title>Novel sulphate-reducing endosymbionts in the free-living metamonad Anaeramoeba.</title>
        <authorList>
            <person name="Jerlstrom-Hultqvist J."/>
            <person name="Cepicka I."/>
            <person name="Gallot-Lavallee L."/>
            <person name="Salas-Leiva D."/>
            <person name="Curtis B.A."/>
            <person name="Zahonova K."/>
            <person name="Pipaliya S."/>
            <person name="Dacks J."/>
            <person name="Roger A.J."/>
        </authorList>
    </citation>
    <scope>NUCLEOTIDE SEQUENCE</scope>
    <source>
        <strain evidence="3">BMAN</strain>
    </source>
</reference>
<comment type="caution">
    <text evidence="3">The sequence shown here is derived from an EMBL/GenBank/DDBJ whole genome shotgun (WGS) entry which is preliminary data.</text>
</comment>
<proteinExistence type="predicted"/>
<feature type="chain" id="PRO_5040237468" evidence="2">
    <location>
        <begin position="21"/>
        <end position="398"/>
    </location>
</feature>
<feature type="transmembrane region" description="Helical" evidence="1">
    <location>
        <begin position="367"/>
        <end position="387"/>
    </location>
</feature>
<dbReference type="Gene3D" id="2.60.120.200">
    <property type="match status" value="1"/>
</dbReference>
<protein>
    <submittedName>
        <fullName evidence="3">Lectin mannose-binding 1</fullName>
    </submittedName>
</protein>
<dbReference type="SUPFAM" id="SSF49899">
    <property type="entry name" value="Concanavalin A-like lectins/glucanases"/>
    <property type="match status" value="1"/>
</dbReference>
<keyword evidence="1" id="KW-0812">Transmembrane</keyword>
<keyword evidence="1" id="KW-1133">Transmembrane helix</keyword>
<dbReference type="EMBL" id="JAPDFW010000072">
    <property type="protein sequence ID" value="KAJ5073752.1"/>
    <property type="molecule type" value="Genomic_DNA"/>
</dbReference>
<name>A0A9Q0RB42_ANAIG</name>
<organism evidence="3 4">
    <name type="scientific">Anaeramoeba ignava</name>
    <name type="common">Anaerobic marine amoeba</name>
    <dbReference type="NCBI Taxonomy" id="1746090"/>
    <lineage>
        <taxon>Eukaryota</taxon>
        <taxon>Metamonada</taxon>
        <taxon>Anaeramoebidae</taxon>
        <taxon>Anaeramoeba</taxon>
    </lineage>
</organism>
<keyword evidence="2" id="KW-0732">Signal</keyword>
<gene>
    <name evidence="3" type="ORF">M0811_08316</name>
</gene>